<feature type="region of interest" description="Disordered" evidence="1">
    <location>
        <begin position="111"/>
        <end position="136"/>
    </location>
</feature>
<organism evidence="2 3">
    <name type="scientific">Steinernema glaseri</name>
    <dbReference type="NCBI Taxonomy" id="37863"/>
    <lineage>
        <taxon>Eukaryota</taxon>
        <taxon>Metazoa</taxon>
        <taxon>Ecdysozoa</taxon>
        <taxon>Nematoda</taxon>
        <taxon>Chromadorea</taxon>
        <taxon>Rhabditida</taxon>
        <taxon>Tylenchina</taxon>
        <taxon>Panagrolaimomorpha</taxon>
        <taxon>Strongyloidoidea</taxon>
        <taxon>Steinernematidae</taxon>
        <taxon>Steinernema</taxon>
    </lineage>
</organism>
<reference evidence="3" key="1">
    <citation type="submission" date="2016-11" db="UniProtKB">
        <authorList>
            <consortium name="WormBaseParasite"/>
        </authorList>
    </citation>
    <scope>IDENTIFICATION</scope>
</reference>
<evidence type="ECO:0000313" key="2">
    <source>
        <dbReference type="Proteomes" id="UP000095287"/>
    </source>
</evidence>
<evidence type="ECO:0000256" key="1">
    <source>
        <dbReference type="SAM" id="MobiDB-lite"/>
    </source>
</evidence>
<protein>
    <submittedName>
        <fullName evidence="3">DUF148 domain-containing protein</fullName>
    </submittedName>
</protein>
<proteinExistence type="predicted"/>
<evidence type="ECO:0000313" key="3">
    <source>
        <dbReference type="WBParaSite" id="L893_g2208.t1"/>
    </source>
</evidence>
<accession>A0A1I7Z1W3</accession>
<sequence length="152" mass="17321">MTENDWRRTDQTVRRLYKERRTPVGRQCTMRSSIAFALLAALVAVAFANPAKNPAEEAVGSLVDARRALRMSLNSLTQLETVDPEIQKQIKLLSQTAQLVATAVQQKSEQPLFQPGPYGHRQGGRRGHYKQPSPGFIRRYDYDEPSKFKWSF</sequence>
<dbReference type="AlphaFoldDB" id="A0A1I7Z1W3"/>
<name>A0A1I7Z1W3_9BILA</name>
<dbReference type="Proteomes" id="UP000095287">
    <property type="component" value="Unplaced"/>
</dbReference>
<dbReference type="WBParaSite" id="L893_g2208.t1">
    <property type="protein sequence ID" value="L893_g2208.t1"/>
    <property type="gene ID" value="L893_g2208"/>
</dbReference>
<keyword evidence="2" id="KW-1185">Reference proteome</keyword>